<reference evidence="1 2" key="1">
    <citation type="journal article" date="2012" name="J. Bacteriol.">
        <title>Genome sequence of cold-adapted Pseudomonas mandelii strain JR-1.</title>
        <authorList>
            <person name="Jang S.H."/>
            <person name="Kim J."/>
            <person name="Kim J."/>
            <person name="Hong S."/>
            <person name="Lee C."/>
        </authorList>
    </citation>
    <scope>NUCLEOTIDE SEQUENCE [LARGE SCALE GENOMIC DNA]</scope>
    <source>
        <strain evidence="1 2">JR-1</strain>
    </source>
</reference>
<dbReference type="AlphaFoldDB" id="A0A024EHH6"/>
<organism evidence="1 2">
    <name type="scientific">Pseudomonas mandelii JR-1</name>
    <dbReference type="NCBI Taxonomy" id="1147786"/>
    <lineage>
        <taxon>Bacteria</taxon>
        <taxon>Pseudomonadati</taxon>
        <taxon>Pseudomonadota</taxon>
        <taxon>Gammaproteobacteria</taxon>
        <taxon>Pseudomonadales</taxon>
        <taxon>Pseudomonadaceae</taxon>
        <taxon>Pseudomonas</taxon>
    </lineage>
</organism>
<dbReference type="EMBL" id="CP005960">
    <property type="protein sequence ID" value="AHZ72071.1"/>
    <property type="molecule type" value="Genomic_DNA"/>
</dbReference>
<dbReference type="KEGG" id="pman:OU5_4992"/>
<dbReference type="Proteomes" id="UP000026913">
    <property type="component" value="Chromosome"/>
</dbReference>
<dbReference type="HOGENOM" id="CLU_3315584_0_0_6"/>
<evidence type="ECO:0000313" key="1">
    <source>
        <dbReference type="EMBL" id="AHZ72071.1"/>
    </source>
</evidence>
<gene>
    <name evidence="1" type="ORF">OU5_4992</name>
</gene>
<sequence length="39" mass="4211">MPITRSLWLALKKARGSYDAAPLCGSTHSHIGLSLTLPF</sequence>
<evidence type="ECO:0000313" key="2">
    <source>
        <dbReference type="Proteomes" id="UP000026913"/>
    </source>
</evidence>
<protein>
    <submittedName>
        <fullName evidence="1">Uncharacterized protein</fullName>
    </submittedName>
</protein>
<name>A0A024EHH6_9PSED</name>
<accession>A0A024EHH6</accession>
<proteinExistence type="predicted"/>